<dbReference type="SUPFAM" id="SSF47413">
    <property type="entry name" value="lambda repressor-like DNA-binding domains"/>
    <property type="match status" value="1"/>
</dbReference>
<dbReference type="InParanoid" id="Q2LWI7"/>
<dbReference type="CDD" id="cd00093">
    <property type="entry name" value="HTH_XRE"/>
    <property type="match status" value="1"/>
</dbReference>
<dbReference type="GO" id="GO:0003677">
    <property type="term" value="F:DNA binding"/>
    <property type="evidence" value="ECO:0007669"/>
    <property type="project" value="UniProtKB-KW"/>
</dbReference>
<protein>
    <submittedName>
        <fullName evidence="3">Plasmid maintenance system antidote protein</fullName>
    </submittedName>
</protein>
<dbReference type="PANTHER" id="PTHR36924:SF1">
    <property type="entry name" value="ANTITOXIN HIGA-1"/>
    <property type="match status" value="1"/>
</dbReference>
<dbReference type="NCBIfam" id="TIGR02607">
    <property type="entry name" value="antidote_HigA"/>
    <property type="match status" value="1"/>
</dbReference>
<dbReference type="eggNOG" id="COG3093">
    <property type="taxonomic scope" value="Bacteria"/>
</dbReference>
<gene>
    <name evidence="3" type="ORF">SYN_00086</name>
</gene>
<dbReference type="InterPro" id="IPR013430">
    <property type="entry name" value="Toxin_antidote_HigA"/>
</dbReference>
<evidence type="ECO:0000313" key="3">
    <source>
        <dbReference type="EMBL" id="ABC78445.1"/>
    </source>
</evidence>
<evidence type="ECO:0000259" key="2">
    <source>
        <dbReference type="PROSITE" id="PS50943"/>
    </source>
</evidence>
<dbReference type="STRING" id="56780.SYN_00086"/>
<dbReference type="PANTHER" id="PTHR36924">
    <property type="entry name" value="ANTITOXIN HIGA-1"/>
    <property type="match status" value="1"/>
</dbReference>
<keyword evidence="4" id="KW-1185">Reference proteome</keyword>
<feature type="domain" description="HTH cro/C1-type" evidence="2">
    <location>
        <begin position="29"/>
        <end position="76"/>
    </location>
</feature>
<dbReference type="FunCoup" id="Q2LWI7">
    <property type="interactions" value="31"/>
</dbReference>
<proteinExistence type="predicted"/>
<accession>Q2LWI7</accession>
<organism evidence="3 4">
    <name type="scientific">Syntrophus aciditrophicus (strain SB)</name>
    <dbReference type="NCBI Taxonomy" id="56780"/>
    <lineage>
        <taxon>Bacteria</taxon>
        <taxon>Pseudomonadati</taxon>
        <taxon>Thermodesulfobacteriota</taxon>
        <taxon>Syntrophia</taxon>
        <taxon>Syntrophales</taxon>
        <taxon>Syntrophaceae</taxon>
        <taxon>Syntrophus</taxon>
    </lineage>
</organism>
<reference evidence="3 4" key="1">
    <citation type="journal article" date="2007" name="Proc. Natl. Acad. Sci. U.S.A.">
        <title>The genome of Syntrophus aciditrophicus: life at the thermodynamic limit of microbial growth.</title>
        <authorList>
            <person name="McInerney M.J."/>
            <person name="Rohlin L."/>
            <person name="Mouttaki H."/>
            <person name="Kim U."/>
            <person name="Krupp R.S."/>
            <person name="Rios-Hernandez L."/>
            <person name="Sieber J."/>
            <person name="Struchtemeyer C.G."/>
            <person name="Bhattacharyya A."/>
            <person name="Campbell J.W."/>
            <person name="Gunsalus R.P."/>
        </authorList>
    </citation>
    <scope>NUCLEOTIDE SEQUENCE [LARGE SCALE GENOMIC DNA]</scope>
    <source>
        <strain evidence="3 4">SB</strain>
    </source>
</reference>
<dbReference type="InterPro" id="IPR010982">
    <property type="entry name" value="Lambda_DNA-bd_dom_sf"/>
</dbReference>
<dbReference type="AlphaFoldDB" id="Q2LWI7"/>
<dbReference type="KEGG" id="sat:SYN_00086"/>
<evidence type="ECO:0000313" key="4">
    <source>
        <dbReference type="Proteomes" id="UP000001933"/>
    </source>
</evidence>
<dbReference type="Gene3D" id="1.10.260.40">
    <property type="entry name" value="lambda repressor-like DNA-binding domains"/>
    <property type="match status" value="1"/>
</dbReference>
<dbReference type="Proteomes" id="UP000001933">
    <property type="component" value="Chromosome"/>
</dbReference>
<dbReference type="Pfam" id="PF01381">
    <property type="entry name" value="HTH_3"/>
    <property type="match status" value="1"/>
</dbReference>
<dbReference type="EMBL" id="CP000252">
    <property type="protein sequence ID" value="ABC78445.1"/>
    <property type="molecule type" value="Genomic_DNA"/>
</dbReference>
<keyword evidence="1" id="KW-0238">DNA-binding</keyword>
<dbReference type="InterPro" id="IPR001387">
    <property type="entry name" value="Cro/C1-type_HTH"/>
</dbReference>
<sequence length="104" mass="11592">MNQEVDMKDQSLTLTSPGKILYEKYMLPNGLSVSDLARNIDVSPEKINGIIDDRRAISADIALRLGEFFDVSPRMWLELQLDYSITKCSLNSPELSPASMEAVA</sequence>
<name>Q2LWI7_SYNAS</name>
<dbReference type="PROSITE" id="PS50943">
    <property type="entry name" value="HTH_CROC1"/>
    <property type="match status" value="1"/>
</dbReference>
<evidence type="ECO:0000256" key="1">
    <source>
        <dbReference type="ARBA" id="ARBA00023125"/>
    </source>
</evidence>
<dbReference type="HOGENOM" id="CLU_140230_5_2_7"/>